<dbReference type="EMBL" id="MU971372">
    <property type="protein sequence ID" value="KAK9237254.1"/>
    <property type="molecule type" value="Genomic_DNA"/>
</dbReference>
<keyword evidence="2" id="KW-1185">Reference proteome</keyword>
<name>A0ACC3T1H8_LIPKO</name>
<gene>
    <name evidence="1" type="ORF">V1525DRAFT_404671</name>
</gene>
<sequence length="713" mass="78044">MSVTPATDRMLLRLQVYVLRPRNASANDFRQQNGTVNKILDPGSVKNTVINKRESIRQSMTKLRFREGGSADDVADEYEVVRKFVHLTHPLISIALLHDEIAERYRRIYGESLEITSLKDDSNCDFDMEYLASYVFTNGSVINVIASLNDDLKPAALEVTNDVGEEEQTEHDEPVYPQNASDKPTQTWLSNAAAEMTETAKRSLMSLRTEEPDDKSNSNRIESPLNLHSSQRERSPSLTPDDSSSYFQSGSSTRLTKRRRQAHEASPEIPESVIEESQAAYVPTQVDEVNKLEDMQIYRGESYTASDFGPKVVARRRRRSSGLSDFQLNPRLSLPPVISSDADVSVDPQKHLSSGHATATSSPVAPLFVQSINNDNASITSVPMPSLDEKAASPAVEAERPPTENTDMTTEVPGEEGTVAERQPSKETSPLPTTNGGLELDASARKIIHQLKDAKGELAKVDAKKGSKRTREFVAKKAPAVTAVVKTRQPRKRTARKRAARNTEDQVTNQTAATELERATAAPAGVAEELVDNKSTSAPEQAALEKEEGPNEDDESSRAATVSLAPLEPDIAEVDNQKALYGSFDEEILKRVRIKLAQAHQPAQGHQPAETTAKRRGAPPKTKNKPKVPPTGSEEAEHNAVAKIERPKATSTNNVPFPPTSVQGEDSGGPAKATGAEPTATVPQRITKLRIPRVKPNTRSPAVRRIAHEITRG</sequence>
<accession>A0ACC3T1H8</accession>
<protein>
    <submittedName>
        <fullName evidence="1">Uncharacterized protein</fullName>
    </submittedName>
</protein>
<evidence type="ECO:0000313" key="1">
    <source>
        <dbReference type="EMBL" id="KAK9237254.1"/>
    </source>
</evidence>
<reference evidence="2" key="1">
    <citation type="journal article" date="2024" name="Front. Bioeng. Biotechnol.">
        <title>Genome-scale model development and genomic sequencing of the oleaginous clade Lipomyces.</title>
        <authorList>
            <person name="Czajka J.J."/>
            <person name="Han Y."/>
            <person name="Kim J."/>
            <person name="Mondo S.J."/>
            <person name="Hofstad B.A."/>
            <person name="Robles A."/>
            <person name="Haridas S."/>
            <person name="Riley R."/>
            <person name="LaButti K."/>
            <person name="Pangilinan J."/>
            <person name="Andreopoulos W."/>
            <person name="Lipzen A."/>
            <person name="Yan J."/>
            <person name="Wang M."/>
            <person name="Ng V."/>
            <person name="Grigoriev I.V."/>
            <person name="Spatafora J.W."/>
            <person name="Magnuson J.K."/>
            <person name="Baker S.E."/>
            <person name="Pomraning K.R."/>
        </authorList>
    </citation>
    <scope>NUCLEOTIDE SEQUENCE [LARGE SCALE GENOMIC DNA]</scope>
    <source>
        <strain evidence="2">CBS 7786</strain>
    </source>
</reference>
<organism evidence="1 2">
    <name type="scientific">Lipomyces kononenkoae</name>
    <name type="common">Yeast</name>
    <dbReference type="NCBI Taxonomy" id="34357"/>
    <lineage>
        <taxon>Eukaryota</taxon>
        <taxon>Fungi</taxon>
        <taxon>Dikarya</taxon>
        <taxon>Ascomycota</taxon>
        <taxon>Saccharomycotina</taxon>
        <taxon>Lipomycetes</taxon>
        <taxon>Lipomycetales</taxon>
        <taxon>Lipomycetaceae</taxon>
        <taxon>Lipomyces</taxon>
    </lineage>
</organism>
<proteinExistence type="predicted"/>
<comment type="caution">
    <text evidence="1">The sequence shown here is derived from an EMBL/GenBank/DDBJ whole genome shotgun (WGS) entry which is preliminary data.</text>
</comment>
<dbReference type="Proteomes" id="UP001433508">
    <property type="component" value="Unassembled WGS sequence"/>
</dbReference>
<evidence type="ECO:0000313" key="2">
    <source>
        <dbReference type="Proteomes" id="UP001433508"/>
    </source>
</evidence>